<keyword evidence="2" id="KW-0723">Serine/threonine-protein kinase</keyword>
<dbReference type="SUPFAM" id="SSF56112">
    <property type="entry name" value="Protein kinase-like (PK-like)"/>
    <property type="match status" value="1"/>
</dbReference>
<dbReference type="GeneID" id="25318327"/>
<keyword evidence="5" id="KW-0418">Kinase</keyword>
<dbReference type="PANTHER" id="PTHR47634:SF9">
    <property type="entry name" value="PROTEIN KINASE DOMAIN-CONTAINING PROTEIN-RELATED"/>
    <property type="match status" value="1"/>
</dbReference>
<proteinExistence type="predicted"/>
<dbReference type="STRING" id="1408163.A0A0F4YP36"/>
<evidence type="ECO:0000256" key="3">
    <source>
        <dbReference type="ARBA" id="ARBA00022679"/>
    </source>
</evidence>
<organism evidence="9 10">
    <name type="scientific">Rasamsonia emersonii (strain ATCC 16479 / CBS 393.64 / IMI 116815)</name>
    <dbReference type="NCBI Taxonomy" id="1408163"/>
    <lineage>
        <taxon>Eukaryota</taxon>
        <taxon>Fungi</taxon>
        <taxon>Dikarya</taxon>
        <taxon>Ascomycota</taxon>
        <taxon>Pezizomycotina</taxon>
        <taxon>Eurotiomycetes</taxon>
        <taxon>Eurotiomycetidae</taxon>
        <taxon>Eurotiales</taxon>
        <taxon>Trichocomaceae</taxon>
        <taxon>Rasamsonia</taxon>
    </lineage>
</organism>
<keyword evidence="10" id="KW-1185">Reference proteome</keyword>
<comment type="catalytic activity">
    <reaction evidence="7">
        <text>L-threonyl-[protein] + ATP = O-phospho-L-threonyl-[protein] + ADP + H(+)</text>
        <dbReference type="Rhea" id="RHEA:46608"/>
        <dbReference type="Rhea" id="RHEA-COMP:11060"/>
        <dbReference type="Rhea" id="RHEA-COMP:11605"/>
        <dbReference type="ChEBI" id="CHEBI:15378"/>
        <dbReference type="ChEBI" id="CHEBI:30013"/>
        <dbReference type="ChEBI" id="CHEBI:30616"/>
        <dbReference type="ChEBI" id="CHEBI:61977"/>
        <dbReference type="ChEBI" id="CHEBI:456216"/>
        <dbReference type="EC" id="2.7.11.1"/>
    </reaction>
</comment>
<evidence type="ECO:0000313" key="10">
    <source>
        <dbReference type="Proteomes" id="UP000053958"/>
    </source>
</evidence>
<dbReference type="GO" id="GO:0005737">
    <property type="term" value="C:cytoplasm"/>
    <property type="evidence" value="ECO:0007669"/>
    <property type="project" value="TreeGrafter"/>
</dbReference>
<reference evidence="9 10" key="1">
    <citation type="submission" date="2015-04" db="EMBL/GenBank/DDBJ databases">
        <authorList>
            <person name="Heijne W.H."/>
            <person name="Fedorova N.D."/>
            <person name="Nierman W.C."/>
            <person name="Vollebregt A.W."/>
            <person name="Zhao Z."/>
            <person name="Wu L."/>
            <person name="Kumar M."/>
            <person name="Stam H."/>
            <person name="van den Berg M.A."/>
            <person name="Pel H.J."/>
        </authorList>
    </citation>
    <scope>NUCLEOTIDE SEQUENCE [LARGE SCALE GENOMIC DNA]</scope>
    <source>
        <strain evidence="9 10">CBS 393.64</strain>
    </source>
</reference>
<dbReference type="GO" id="GO:0004674">
    <property type="term" value="F:protein serine/threonine kinase activity"/>
    <property type="evidence" value="ECO:0007669"/>
    <property type="project" value="UniProtKB-KW"/>
</dbReference>
<dbReference type="InterPro" id="IPR011009">
    <property type="entry name" value="Kinase-like_dom_sf"/>
</dbReference>
<protein>
    <recommendedName>
        <fullName evidence="1">non-specific serine/threonine protein kinase</fullName>
        <ecNumber evidence="1">2.7.11.1</ecNumber>
    </recommendedName>
</protein>
<dbReference type="InterPro" id="IPR051334">
    <property type="entry name" value="SRPK"/>
</dbReference>
<dbReference type="AlphaFoldDB" id="A0A0F4YP36"/>
<dbReference type="PANTHER" id="PTHR47634">
    <property type="entry name" value="PROTEIN KINASE DOMAIN-CONTAINING PROTEIN-RELATED"/>
    <property type="match status" value="1"/>
</dbReference>
<keyword evidence="6" id="KW-0067">ATP-binding</keyword>
<dbReference type="Proteomes" id="UP000053958">
    <property type="component" value="Unassembled WGS sequence"/>
</dbReference>
<gene>
    <name evidence="9" type="ORF">T310_6007</name>
</gene>
<dbReference type="GO" id="GO:0005634">
    <property type="term" value="C:nucleus"/>
    <property type="evidence" value="ECO:0007669"/>
    <property type="project" value="TreeGrafter"/>
</dbReference>
<dbReference type="RefSeq" id="XP_013326621.1">
    <property type="nucleotide sequence ID" value="XM_013471167.1"/>
</dbReference>
<dbReference type="EC" id="2.7.11.1" evidence="1"/>
<name>A0A0F4YP36_RASE3</name>
<comment type="catalytic activity">
    <reaction evidence="8">
        <text>L-seryl-[protein] + ATP = O-phospho-L-seryl-[protein] + ADP + H(+)</text>
        <dbReference type="Rhea" id="RHEA:17989"/>
        <dbReference type="Rhea" id="RHEA-COMP:9863"/>
        <dbReference type="Rhea" id="RHEA-COMP:11604"/>
        <dbReference type="ChEBI" id="CHEBI:15378"/>
        <dbReference type="ChEBI" id="CHEBI:29999"/>
        <dbReference type="ChEBI" id="CHEBI:30616"/>
        <dbReference type="ChEBI" id="CHEBI:83421"/>
        <dbReference type="ChEBI" id="CHEBI:456216"/>
        <dbReference type="EC" id="2.7.11.1"/>
    </reaction>
</comment>
<evidence type="ECO:0000256" key="6">
    <source>
        <dbReference type="ARBA" id="ARBA00022840"/>
    </source>
</evidence>
<evidence type="ECO:0000256" key="7">
    <source>
        <dbReference type="ARBA" id="ARBA00047899"/>
    </source>
</evidence>
<accession>A0A0F4YP36</accession>
<evidence type="ECO:0000256" key="5">
    <source>
        <dbReference type="ARBA" id="ARBA00022777"/>
    </source>
</evidence>
<evidence type="ECO:0000313" key="9">
    <source>
        <dbReference type="EMBL" id="KKA20009.1"/>
    </source>
</evidence>
<dbReference type="OrthoDB" id="4224743at2759"/>
<evidence type="ECO:0000256" key="8">
    <source>
        <dbReference type="ARBA" id="ARBA00048679"/>
    </source>
</evidence>
<comment type="caution">
    <text evidence="9">The sequence shown here is derived from an EMBL/GenBank/DDBJ whole genome shotgun (WGS) entry which is preliminary data.</text>
</comment>
<keyword evidence="3" id="KW-0808">Transferase</keyword>
<dbReference type="EMBL" id="LASV01000299">
    <property type="protein sequence ID" value="KKA20009.1"/>
    <property type="molecule type" value="Genomic_DNA"/>
</dbReference>
<dbReference type="GO" id="GO:0050684">
    <property type="term" value="P:regulation of mRNA processing"/>
    <property type="evidence" value="ECO:0007669"/>
    <property type="project" value="TreeGrafter"/>
</dbReference>
<evidence type="ECO:0000256" key="4">
    <source>
        <dbReference type="ARBA" id="ARBA00022741"/>
    </source>
</evidence>
<dbReference type="Gene3D" id="3.30.200.20">
    <property type="entry name" value="Phosphorylase Kinase, domain 1"/>
    <property type="match status" value="1"/>
</dbReference>
<evidence type="ECO:0000256" key="2">
    <source>
        <dbReference type="ARBA" id="ARBA00022527"/>
    </source>
</evidence>
<evidence type="ECO:0000256" key="1">
    <source>
        <dbReference type="ARBA" id="ARBA00012513"/>
    </source>
</evidence>
<dbReference type="GO" id="GO:0000245">
    <property type="term" value="P:spliceosomal complex assembly"/>
    <property type="evidence" value="ECO:0007669"/>
    <property type="project" value="TreeGrafter"/>
</dbReference>
<sequence length="250" mass="28538">MSSIGSQSSSAGIYRVVYPSLLTDSKGQSLSSEPRKLDAFWVMRDRLLVSFHPRRLSSTFVSPHFPSVASRLTRNLPWFFSRAPRPFTALSGDMEPPGSGEAHDVGFKVEYIPLEGVERLERYRPGGYHPVVIGGCLHDRYRIVHKLGFGAYSTTWLARDQTAGRFDFNTLFQRVIKSRSASDVKRIFYNIKKKVPTQQLLCSRYIPLFRGTFPSIWISTKLIFLSELEVFVCHNSDVVRYSAKQSFEEI</sequence>
<dbReference type="GO" id="GO:0005524">
    <property type="term" value="F:ATP binding"/>
    <property type="evidence" value="ECO:0007669"/>
    <property type="project" value="UniProtKB-KW"/>
</dbReference>
<keyword evidence="4" id="KW-0547">Nucleotide-binding</keyword>